<proteinExistence type="predicted"/>
<dbReference type="Proteomes" id="UP001454036">
    <property type="component" value="Unassembled WGS sequence"/>
</dbReference>
<dbReference type="EMBL" id="BAABME010013792">
    <property type="protein sequence ID" value="GAA0186537.1"/>
    <property type="molecule type" value="Genomic_DNA"/>
</dbReference>
<organism evidence="1 2">
    <name type="scientific">Lithospermum erythrorhizon</name>
    <name type="common">Purple gromwell</name>
    <name type="synonym">Lithospermum officinale var. erythrorhizon</name>
    <dbReference type="NCBI Taxonomy" id="34254"/>
    <lineage>
        <taxon>Eukaryota</taxon>
        <taxon>Viridiplantae</taxon>
        <taxon>Streptophyta</taxon>
        <taxon>Embryophyta</taxon>
        <taxon>Tracheophyta</taxon>
        <taxon>Spermatophyta</taxon>
        <taxon>Magnoliopsida</taxon>
        <taxon>eudicotyledons</taxon>
        <taxon>Gunneridae</taxon>
        <taxon>Pentapetalae</taxon>
        <taxon>asterids</taxon>
        <taxon>lamiids</taxon>
        <taxon>Boraginales</taxon>
        <taxon>Boraginaceae</taxon>
        <taxon>Boraginoideae</taxon>
        <taxon>Lithospermeae</taxon>
        <taxon>Lithospermum</taxon>
    </lineage>
</organism>
<reference evidence="1 2" key="1">
    <citation type="submission" date="2024-01" db="EMBL/GenBank/DDBJ databases">
        <title>The complete chloroplast genome sequence of Lithospermum erythrorhizon: insights into the phylogenetic relationship among Boraginaceae species and the maternal lineages of purple gromwells.</title>
        <authorList>
            <person name="Okada T."/>
            <person name="Watanabe K."/>
        </authorList>
    </citation>
    <scope>NUCLEOTIDE SEQUENCE [LARGE SCALE GENOMIC DNA]</scope>
</reference>
<evidence type="ECO:0000313" key="1">
    <source>
        <dbReference type="EMBL" id="GAA0186537.1"/>
    </source>
</evidence>
<sequence>MKQFVYGRQGFYDEVVPNEGDVLFVMPFGTLPDIVLIEQGCHLSIAKIRTLLESVTLRLTRREAYAWRRRRLQPVSFVSQRWGPDYELPPQNE</sequence>
<evidence type="ECO:0000313" key="2">
    <source>
        <dbReference type="Proteomes" id="UP001454036"/>
    </source>
</evidence>
<comment type="caution">
    <text evidence="1">The sequence shown here is derived from an EMBL/GenBank/DDBJ whole genome shotgun (WGS) entry which is preliminary data.</text>
</comment>
<dbReference type="AlphaFoldDB" id="A0AAV3S1T4"/>
<name>A0AAV3S1T4_LITER</name>
<gene>
    <name evidence="1" type="ORF">LIER_33825</name>
</gene>
<accession>A0AAV3S1T4</accession>
<protein>
    <submittedName>
        <fullName evidence="1">Uncharacterized protein</fullName>
    </submittedName>
</protein>
<keyword evidence="2" id="KW-1185">Reference proteome</keyword>